<evidence type="ECO:0000259" key="10">
    <source>
        <dbReference type="PROSITE" id="PS52029"/>
    </source>
</evidence>
<proteinExistence type="inferred from homology"/>
<evidence type="ECO:0000256" key="9">
    <source>
        <dbReference type="PROSITE-ProRule" id="PRU01373"/>
    </source>
</evidence>
<protein>
    <submittedName>
        <fullName evidence="11">L,D-transpeptidase</fullName>
    </submittedName>
</protein>
<keyword evidence="8 9" id="KW-0961">Cell wall biogenesis/degradation</keyword>
<evidence type="ECO:0000256" key="6">
    <source>
        <dbReference type="ARBA" id="ARBA00022960"/>
    </source>
</evidence>
<evidence type="ECO:0000256" key="5">
    <source>
        <dbReference type="ARBA" id="ARBA00022801"/>
    </source>
</evidence>
<dbReference type="InterPro" id="IPR038063">
    <property type="entry name" value="Transpep_catalytic_dom"/>
</dbReference>
<dbReference type="PROSITE" id="PS52029">
    <property type="entry name" value="LD_TPASE"/>
    <property type="match status" value="1"/>
</dbReference>
<dbReference type="NCBIfam" id="NF040925">
    <property type="entry name" value="LD_carbox_ElsL"/>
    <property type="match status" value="1"/>
</dbReference>
<feature type="active site" description="Proton donor/acceptor" evidence="9">
    <location>
        <position position="122"/>
    </location>
</feature>
<keyword evidence="4" id="KW-0808">Transferase</keyword>
<dbReference type="GO" id="GO:0016757">
    <property type="term" value="F:glycosyltransferase activity"/>
    <property type="evidence" value="ECO:0007669"/>
    <property type="project" value="UniProtKB-KW"/>
</dbReference>
<keyword evidence="6 9" id="KW-0133">Cell shape</keyword>
<comment type="pathway">
    <text evidence="1 9">Cell wall biogenesis; peptidoglycan biosynthesis.</text>
</comment>
<feature type="domain" description="L,D-TPase catalytic" evidence="10">
    <location>
        <begin position="9"/>
        <end position="162"/>
    </location>
</feature>
<sequence>MNKLQLAQAEILIDLAQQKLHLPRFNKSYLISSGKNGIGETENSGKTPRGWHKVVEKFGQEMPLNSVFIARQATGEIYDAELAAQFPERDWILSRILWLCGLEAGFNQGEGCDTYQRYIYIHGTPDSEPMGTPRSHGCIRMRNADIAELFRLVNEDALVYLSEQPLEIEPESLKVRQMNE</sequence>
<evidence type="ECO:0000256" key="7">
    <source>
        <dbReference type="ARBA" id="ARBA00022984"/>
    </source>
</evidence>
<dbReference type="AlphaFoldDB" id="A0A9D2UU66"/>
<dbReference type="GO" id="GO:0071972">
    <property type="term" value="F:peptidoglycan L,D-transpeptidase activity"/>
    <property type="evidence" value="ECO:0007669"/>
    <property type="project" value="TreeGrafter"/>
</dbReference>
<dbReference type="Gene3D" id="2.40.440.10">
    <property type="entry name" value="L,D-transpeptidase catalytic domain-like"/>
    <property type="match status" value="1"/>
</dbReference>
<comment type="caution">
    <text evidence="11">The sequence shown here is derived from an EMBL/GenBank/DDBJ whole genome shotgun (WGS) entry which is preliminary data.</text>
</comment>
<evidence type="ECO:0000256" key="4">
    <source>
        <dbReference type="ARBA" id="ARBA00022679"/>
    </source>
</evidence>
<evidence type="ECO:0000256" key="2">
    <source>
        <dbReference type="ARBA" id="ARBA00005992"/>
    </source>
</evidence>
<organism evidence="11 12">
    <name type="scientific">Acinetobacter lwoffii</name>
    <dbReference type="NCBI Taxonomy" id="28090"/>
    <lineage>
        <taxon>Bacteria</taxon>
        <taxon>Pseudomonadati</taxon>
        <taxon>Pseudomonadota</taxon>
        <taxon>Gammaproteobacteria</taxon>
        <taxon>Moraxellales</taxon>
        <taxon>Moraxellaceae</taxon>
        <taxon>Acinetobacter</taxon>
    </lineage>
</organism>
<accession>A0A9D2UU66</accession>
<dbReference type="PANTHER" id="PTHR30582">
    <property type="entry name" value="L,D-TRANSPEPTIDASE"/>
    <property type="match status" value="1"/>
</dbReference>
<dbReference type="InterPro" id="IPR005490">
    <property type="entry name" value="LD_TPept_cat_dom"/>
</dbReference>
<dbReference type="EMBL" id="DYWX01000114">
    <property type="protein sequence ID" value="HJF28707.1"/>
    <property type="molecule type" value="Genomic_DNA"/>
</dbReference>
<name>A0A9D2UU66_ACILW</name>
<dbReference type="GO" id="GO:0018104">
    <property type="term" value="P:peptidoglycan-protein cross-linking"/>
    <property type="evidence" value="ECO:0007669"/>
    <property type="project" value="TreeGrafter"/>
</dbReference>
<dbReference type="InterPro" id="IPR050979">
    <property type="entry name" value="LD-transpeptidase"/>
</dbReference>
<keyword evidence="5" id="KW-0378">Hydrolase</keyword>
<evidence type="ECO:0000256" key="1">
    <source>
        <dbReference type="ARBA" id="ARBA00004752"/>
    </source>
</evidence>
<gene>
    <name evidence="11" type="ORF">K8V79_10785</name>
</gene>
<dbReference type="GO" id="GO:0008360">
    <property type="term" value="P:regulation of cell shape"/>
    <property type="evidence" value="ECO:0007669"/>
    <property type="project" value="UniProtKB-UniRule"/>
</dbReference>
<dbReference type="GO" id="GO:0005576">
    <property type="term" value="C:extracellular region"/>
    <property type="evidence" value="ECO:0007669"/>
    <property type="project" value="TreeGrafter"/>
</dbReference>
<evidence type="ECO:0000313" key="12">
    <source>
        <dbReference type="Proteomes" id="UP000787156"/>
    </source>
</evidence>
<comment type="similarity">
    <text evidence="2">Belongs to the YkuD family.</text>
</comment>
<feature type="active site" description="Nucleophile" evidence="9">
    <location>
        <position position="138"/>
    </location>
</feature>
<dbReference type="Pfam" id="PF03734">
    <property type="entry name" value="YkuD"/>
    <property type="match status" value="1"/>
</dbReference>
<evidence type="ECO:0000256" key="3">
    <source>
        <dbReference type="ARBA" id="ARBA00022676"/>
    </source>
</evidence>
<dbReference type="GO" id="GO:0071555">
    <property type="term" value="P:cell wall organization"/>
    <property type="evidence" value="ECO:0007669"/>
    <property type="project" value="UniProtKB-UniRule"/>
</dbReference>
<dbReference type="Proteomes" id="UP000787156">
    <property type="component" value="Unassembled WGS sequence"/>
</dbReference>
<keyword evidence="3" id="KW-0328">Glycosyltransferase</keyword>
<dbReference type="PANTHER" id="PTHR30582:SF24">
    <property type="entry name" value="L,D-TRANSPEPTIDASE ERFK_SRFK-RELATED"/>
    <property type="match status" value="1"/>
</dbReference>
<evidence type="ECO:0000256" key="8">
    <source>
        <dbReference type="ARBA" id="ARBA00023316"/>
    </source>
</evidence>
<evidence type="ECO:0000313" key="11">
    <source>
        <dbReference type="EMBL" id="HJF28707.1"/>
    </source>
</evidence>
<keyword evidence="7 9" id="KW-0573">Peptidoglycan synthesis</keyword>
<dbReference type="CDD" id="cd16913">
    <property type="entry name" value="YkuD_like"/>
    <property type="match status" value="1"/>
</dbReference>
<dbReference type="SUPFAM" id="SSF141523">
    <property type="entry name" value="L,D-transpeptidase catalytic domain-like"/>
    <property type="match status" value="1"/>
</dbReference>
<reference evidence="11" key="1">
    <citation type="journal article" date="2021" name="PeerJ">
        <title>Extensive microbial diversity within the chicken gut microbiome revealed by metagenomics and culture.</title>
        <authorList>
            <person name="Gilroy R."/>
            <person name="Ravi A."/>
            <person name="Getino M."/>
            <person name="Pursley I."/>
            <person name="Horton D.L."/>
            <person name="Alikhan N.F."/>
            <person name="Baker D."/>
            <person name="Gharbi K."/>
            <person name="Hall N."/>
            <person name="Watson M."/>
            <person name="Adriaenssens E.M."/>
            <person name="Foster-Nyarko E."/>
            <person name="Jarju S."/>
            <person name="Secka A."/>
            <person name="Antonio M."/>
            <person name="Oren A."/>
            <person name="Chaudhuri R.R."/>
            <person name="La Ragione R."/>
            <person name="Hildebrand F."/>
            <person name="Pallen M.J."/>
        </authorList>
    </citation>
    <scope>NUCLEOTIDE SEQUENCE</scope>
    <source>
        <strain evidence="11">CHK135-1449</strain>
    </source>
</reference>
<reference evidence="11" key="2">
    <citation type="submission" date="2021-09" db="EMBL/GenBank/DDBJ databases">
        <authorList>
            <person name="Gilroy R."/>
        </authorList>
    </citation>
    <scope>NUCLEOTIDE SEQUENCE</scope>
    <source>
        <strain evidence="11">CHK135-1449</strain>
    </source>
</reference>